<evidence type="ECO:0000313" key="4">
    <source>
        <dbReference type="EMBL" id="MCR6098264.1"/>
    </source>
</evidence>
<reference evidence="4" key="1">
    <citation type="submission" date="2020-06" db="EMBL/GenBank/DDBJ databases">
        <title>Insight into the genomes of haloalkaliphilic bacilli from Kenyan soda lakes.</title>
        <authorList>
            <person name="Mwirichia R."/>
            <person name="Villamizar G.C."/>
            <person name="Poehlein A."/>
            <person name="Mugweru J."/>
            <person name="Kipnyargis A."/>
            <person name="Kiplimo D."/>
            <person name="Orwa P."/>
            <person name="Daniel R."/>
        </authorList>
    </citation>
    <scope>NUCLEOTIDE SEQUENCE</scope>
    <source>
        <strain evidence="4">B1096_S55</strain>
    </source>
</reference>
<name>A0A9Q4B4M7_SALAG</name>
<dbReference type="NCBIfam" id="NF037995">
    <property type="entry name" value="TRAP_S1"/>
    <property type="match status" value="1"/>
</dbReference>
<dbReference type="NCBIfam" id="TIGR00787">
    <property type="entry name" value="dctP"/>
    <property type="match status" value="1"/>
</dbReference>
<comment type="caution">
    <text evidence="4">The sequence shown here is derived from an EMBL/GenBank/DDBJ whole genome shotgun (WGS) entry which is preliminary data.</text>
</comment>
<dbReference type="GO" id="GO:0030288">
    <property type="term" value="C:outer membrane-bounded periplasmic space"/>
    <property type="evidence" value="ECO:0007669"/>
    <property type="project" value="InterPro"/>
</dbReference>
<evidence type="ECO:0000256" key="3">
    <source>
        <dbReference type="SAM" id="SignalP"/>
    </source>
</evidence>
<dbReference type="InterPro" id="IPR004682">
    <property type="entry name" value="TRAP_DctP"/>
</dbReference>
<accession>A0A9Q4B4M7</accession>
<dbReference type="Pfam" id="PF03480">
    <property type="entry name" value="DctP"/>
    <property type="match status" value="1"/>
</dbReference>
<proteinExistence type="predicted"/>
<keyword evidence="5" id="KW-1185">Reference proteome</keyword>
<feature type="chain" id="PRO_5040280876" evidence="3">
    <location>
        <begin position="19"/>
        <end position="355"/>
    </location>
</feature>
<evidence type="ECO:0000313" key="5">
    <source>
        <dbReference type="Proteomes" id="UP001057753"/>
    </source>
</evidence>
<dbReference type="PANTHER" id="PTHR33376">
    <property type="match status" value="1"/>
</dbReference>
<dbReference type="GO" id="GO:0030246">
    <property type="term" value="F:carbohydrate binding"/>
    <property type="evidence" value="ECO:0007669"/>
    <property type="project" value="TreeGrafter"/>
</dbReference>
<dbReference type="AlphaFoldDB" id="A0A9Q4B4M7"/>
<dbReference type="Gene3D" id="3.40.190.170">
    <property type="entry name" value="Bacterial extracellular solute-binding protein, family 7"/>
    <property type="match status" value="1"/>
</dbReference>
<dbReference type="PANTHER" id="PTHR33376:SF2">
    <property type="entry name" value="DICARBOXYLATE-BINDING PERIPLASMIC PROTEIN"/>
    <property type="match status" value="1"/>
</dbReference>
<feature type="region of interest" description="Disordered" evidence="2">
    <location>
        <begin position="27"/>
        <end position="53"/>
    </location>
</feature>
<dbReference type="PIRSF" id="PIRSF006470">
    <property type="entry name" value="DctB"/>
    <property type="match status" value="1"/>
</dbReference>
<evidence type="ECO:0000256" key="1">
    <source>
        <dbReference type="ARBA" id="ARBA00022729"/>
    </source>
</evidence>
<sequence length="355" mass="38908">MKKSLLTALSLSTLIVLAACGNDNVNDENESANTDGGNNATEENNGNNNTANVESESFRLGHNLAEDHPVHLGLANFAEIVEEESGGAMTIEIFPNAVLGDEREVLEQVQVGGVDMTKVSAGALENFSSAYSAFSLPYVFADEDHFFESMASEAVQDLYMDTEDEGFIGLTWYDSGARSFYTRDTPIMHPDDLQGLRIRVMDSQTQIDMLEAMGGAPTPMPYGEIYTALQQGVVDGAESNPTALTTGQHGEVAKAFSFDEHTRIPDMLVMSSSTWNGLSADQQDILSDAAARSTEYQIEVWAEAIDEAMEEAEEMGVEFYYPEQDAFLEAVQPVHEKYREDEKIATLLDAFEALR</sequence>
<gene>
    <name evidence="4" type="ORF">HXA33_17150</name>
</gene>
<dbReference type="Proteomes" id="UP001057753">
    <property type="component" value="Unassembled WGS sequence"/>
</dbReference>
<protein>
    <submittedName>
        <fullName evidence="4">TRAP transporter substrate-binding protein</fullName>
    </submittedName>
</protein>
<organism evidence="4 5">
    <name type="scientific">Salipaludibacillus agaradhaerens</name>
    <name type="common">Bacillus agaradhaerens</name>
    <dbReference type="NCBI Taxonomy" id="76935"/>
    <lineage>
        <taxon>Bacteria</taxon>
        <taxon>Bacillati</taxon>
        <taxon>Bacillota</taxon>
        <taxon>Bacilli</taxon>
        <taxon>Bacillales</taxon>
        <taxon>Bacillaceae</taxon>
    </lineage>
</organism>
<dbReference type="RefSeq" id="WP_257822625.1">
    <property type="nucleotide sequence ID" value="NZ_JABXYM010000001.1"/>
</dbReference>
<feature type="compositionally biased region" description="Low complexity" evidence="2">
    <location>
        <begin position="33"/>
        <end position="52"/>
    </location>
</feature>
<dbReference type="InterPro" id="IPR018389">
    <property type="entry name" value="DctP_fam"/>
</dbReference>
<dbReference type="GO" id="GO:0055085">
    <property type="term" value="P:transmembrane transport"/>
    <property type="evidence" value="ECO:0007669"/>
    <property type="project" value="InterPro"/>
</dbReference>
<feature type="signal peptide" evidence="3">
    <location>
        <begin position="1"/>
        <end position="18"/>
    </location>
</feature>
<dbReference type="EMBL" id="JABXYM010000001">
    <property type="protein sequence ID" value="MCR6098264.1"/>
    <property type="molecule type" value="Genomic_DNA"/>
</dbReference>
<dbReference type="CDD" id="cd13671">
    <property type="entry name" value="PBP2_TRAP_SBP_like_3"/>
    <property type="match status" value="1"/>
</dbReference>
<evidence type="ECO:0000256" key="2">
    <source>
        <dbReference type="SAM" id="MobiDB-lite"/>
    </source>
</evidence>
<dbReference type="PROSITE" id="PS51257">
    <property type="entry name" value="PROKAR_LIPOPROTEIN"/>
    <property type="match status" value="1"/>
</dbReference>
<dbReference type="InterPro" id="IPR038404">
    <property type="entry name" value="TRAP_DctP_sf"/>
</dbReference>
<keyword evidence="1 3" id="KW-0732">Signal</keyword>